<proteinExistence type="predicted"/>
<accession>A0AA92V7B6</accession>
<evidence type="ECO:0000313" key="1">
    <source>
        <dbReference type="EMBL" id="RHK47935.1"/>
    </source>
</evidence>
<dbReference type="EMBL" id="QRNN01000038">
    <property type="protein sequence ID" value="RHK47935.1"/>
    <property type="molecule type" value="Genomic_DNA"/>
</dbReference>
<dbReference type="AlphaFoldDB" id="A0AA92V7B6"/>
<dbReference type="Proteomes" id="UP000284562">
    <property type="component" value="Unassembled WGS sequence"/>
</dbReference>
<sequence length="109" mass="13101">MIELSELEILKRALPVLEGHYEMYLEERDKSNYSRLKKDREHAKHNMYSHANYLEKTLTENPYILAAVYDGNQFQFEDFINFVDSDMPGYIQKVKDKIEKLEEEKHKEV</sequence>
<organism evidence="1 2">
    <name type="scientific">Segatella copri</name>
    <dbReference type="NCBI Taxonomy" id="165179"/>
    <lineage>
        <taxon>Bacteria</taxon>
        <taxon>Pseudomonadati</taxon>
        <taxon>Bacteroidota</taxon>
        <taxon>Bacteroidia</taxon>
        <taxon>Bacteroidales</taxon>
        <taxon>Prevotellaceae</taxon>
        <taxon>Segatella</taxon>
    </lineage>
</organism>
<gene>
    <name evidence="1" type="ORF">DW064_09900</name>
</gene>
<name>A0AA92V7B6_9BACT</name>
<evidence type="ECO:0000313" key="2">
    <source>
        <dbReference type="Proteomes" id="UP000284562"/>
    </source>
</evidence>
<comment type="caution">
    <text evidence="1">The sequence shown here is derived from an EMBL/GenBank/DDBJ whole genome shotgun (WGS) entry which is preliminary data.</text>
</comment>
<protein>
    <submittedName>
        <fullName evidence="1">Uncharacterized protein</fullName>
    </submittedName>
</protein>
<reference evidence="1 2" key="1">
    <citation type="submission" date="2018-08" db="EMBL/GenBank/DDBJ databases">
        <title>A genome reference for cultivated species of the human gut microbiota.</title>
        <authorList>
            <person name="Zou Y."/>
            <person name="Xue W."/>
            <person name="Luo G."/>
        </authorList>
    </citation>
    <scope>NUCLEOTIDE SEQUENCE [LARGE SCALE GENOMIC DNA]</scope>
    <source>
        <strain evidence="1 2">AF43-2</strain>
    </source>
</reference>